<organism evidence="1 2">
    <name type="scientific">Methanobacterium alkalithermotolerans</name>
    <dbReference type="NCBI Taxonomy" id="2731220"/>
    <lineage>
        <taxon>Archaea</taxon>
        <taxon>Methanobacteriati</taxon>
        <taxon>Methanobacteriota</taxon>
        <taxon>Methanomada group</taxon>
        <taxon>Methanobacteria</taxon>
        <taxon>Methanobacteriales</taxon>
        <taxon>Methanobacteriaceae</taxon>
        <taxon>Methanobacterium</taxon>
    </lineage>
</organism>
<protein>
    <submittedName>
        <fullName evidence="1">5,10-methenyltetrahydromethanopterin hydrogenase cofactor biosynthesis protein HmdC</fullName>
    </submittedName>
</protein>
<dbReference type="EMBL" id="CP058560">
    <property type="protein sequence ID" value="QUH23147.1"/>
    <property type="molecule type" value="Genomic_DNA"/>
</dbReference>
<dbReference type="InterPro" id="IPR016760">
    <property type="entry name" value="HcgG-like"/>
</dbReference>
<sequence>MHEMVKEAINDMNVALELSKSKKDVISIVDAISSLSREESMQLGKNFKKFPLGCDLTEILVGTCASDLEKIDLMGNCRVADIMGHGIHVCAYAFADIAENYGMKPLDLFKEIRESTDVPIDLDHFGKYGPMRFPSNIVRCSGDCYYQGPSLKECPRGRIHSRLLEKEKEGLFDCEEWIKLASSVAINLTSAQGGEGHAAPLKEAEIVAQMAKKYGKGIEAIMFIGDGYEDLITGFSTALDMQADVIVLEGGPFNLSSHRLDDFAKAVAMARILAPGKVVATNGAYEDECRVGLRSGLNAIITGFPQNHHGYMCGYSPGTAKRGNFGLPRVMQIIREEINSACACGEQTRAPIGKEELEALAAAVKVVGPENVYPKKIGDSVLGDAHWVCIAQSPLYSKARVQHTTSDIVKMAENGEIKDNVALMGGRFVSWAMASALDGLVDEIIISDIDPWVERVTVDNLNSALKSDISRAKSNDKKAHDSAQTSIVTSTIPGLAQKLSKNFQGTISLV</sequence>
<dbReference type="Pfam" id="PF10113">
    <property type="entry name" value="Fibrillarin_2"/>
    <property type="match status" value="1"/>
</dbReference>
<dbReference type="AlphaFoldDB" id="A0A8T8K569"/>
<gene>
    <name evidence="1" type="primary">hmdC</name>
    <name evidence="1" type="ORF">HYG87_04860</name>
</gene>
<dbReference type="NCBIfam" id="TIGR03958">
    <property type="entry name" value="monoFe_hyd_HmdC"/>
    <property type="match status" value="1"/>
</dbReference>
<proteinExistence type="predicted"/>
<name>A0A8T8K569_9EURY</name>
<dbReference type="PIRSF" id="PIRSF019375">
    <property type="entry name" value="UCP019375"/>
    <property type="match status" value="1"/>
</dbReference>
<accession>A0A8T8K569</accession>
<dbReference type="Proteomes" id="UP000681041">
    <property type="component" value="Chromosome"/>
</dbReference>
<dbReference type="GeneID" id="64820071"/>
<dbReference type="KEGG" id="meme:HYG87_04860"/>
<keyword evidence="2" id="KW-1185">Reference proteome</keyword>
<reference evidence="1" key="1">
    <citation type="submission" date="2020-07" db="EMBL/GenBank/DDBJ databases">
        <title>Methanobacterium. sp. MethCan genome.</title>
        <authorList>
            <person name="Postec A."/>
            <person name="Quemeneur M."/>
        </authorList>
    </citation>
    <scope>NUCLEOTIDE SEQUENCE</scope>
    <source>
        <strain evidence="1">MethCAN</strain>
    </source>
</reference>
<dbReference type="RefSeq" id="WP_211534094.1">
    <property type="nucleotide sequence ID" value="NZ_CP058560.1"/>
</dbReference>
<evidence type="ECO:0000313" key="2">
    <source>
        <dbReference type="Proteomes" id="UP000681041"/>
    </source>
</evidence>
<evidence type="ECO:0000313" key="1">
    <source>
        <dbReference type="EMBL" id="QUH23147.1"/>
    </source>
</evidence>
<dbReference type="OrthoDB" id="114142at2157"/>